<dbReference type="InterPro" id="IPR016292">
    <property type="entry name" value="Epoxide_hydrolase"/>
</dbReference>
<comment type="subcellular location">
    <subcellularLocation>
        <location evidence="6">Endoplasmic reticulum membrane</location>
    </subcellularLocation>
    <subcellularLocation>
        <location evidence="2">Microsome membrane</location>
        <topology evidence="2">Single-pass membrane protein</topology>
    </subcellularLocation>
</comment>
<dbReference type="GO" id="GO:0097176">
    <property type="term" value="P:epoxide metabolic process"/>
    <property type="evidence" value="ECO:0007669"/>
    <property type="project" value="TreeGrafter"/>
</dbReference>
<dbReference type="OrthoDB" id="7130006at2759"/>
<organism evidence="9 10">
    <name type="scientific">Bicyclus anynana</name>
    <name type="common">Squinting bush brown butterfly</name>
    <dbReference type="NCBI Taxonomy" id="110368"/>
    <lineage>
        <taxon>Eukaryota</taxon>
        <taxon>Metazoa</taxon>
        <taxon>Ecdysozoa</taxon>
        <taxon>Arthropoda</taxon>
        <taxon>Hexapoda</taxon>
        <taxon>Insecta</taxon>
        <taxon>Pterygota</taxon>
        <taxon>Neoptera</taxon>
        <taxon>Endopterygota</taxon>
        <taxon>Lepidoptera</taxon>
        <taxon>Glossata</taxon>
        <taxon>Ditrysia</taxon>
        <taxon>Papilionoidea</taxon>
        <taxon>Nymphalidae</taxon>
        <taxon>Satyrinae</taxon>
        <taxon>Satyrini</taxon>
        <taxon>Mycalesina</taxon>
        <taxon>Bicyclus</taxon>
    </lineage>
</organism>
<name>A0A6J1NTJ9_BICAN</name>
<evidence type="ECO:0000256" key="2">
    <source>
        <dbReference type="ARBA" id="ARBA00004111"/>
    </source>
</evidence>
<evidence type="ECO:0000256" key="4">
    <source>
        <dbReference type="ARBA" id="ARBA00022797"/>
    </source>
</evidence>
<dbReference type="GO" id="GO:0033961">
    <property type="term" value="F:cis-stilbene-oxide hydrolase activity"/>
    <property type="evidence" value="ECO:0007669"/>
    <property type="project" value="UniProtKB-UniRule"/>
</dbReference>
<dbReference type="Gene3D" id="3.40.50.1820">
    <property type="entry name" value="alpha/beta hydrolase"/>
    <property type="match status" value="1"/>
</dbReference>
<comment type="similarity">
    <text evidence="3 6">Belongs to the peptidase S33 family.</text>
</comment>
<keyword evidence="6" id="KW-0256">Endoplasmic reticulum</keyword>
<gene>
    <name evidence="10" type="primary">LOC112052000</name>
</gene>
<keyword evidence="7" id="KW-0732">Signal</keyword>
<dbReference type="GO" id="GO:0005789">
    <property type="term" value="C:endoplasmic reticulum membrane"/>
    <property type="evidence" value="ECO:0007669"/>
    <property type="project" value="UniProtKB-SubCell"/>
</dbReference>
<feature type="signal peptide" evidence="7">
    <location>
        <begin position="1"/>
        <end position="28"/>
    </location>
</feature>
<evidence type="ECO:0000259" key="8">
    <source>
        <dbReference type="Pfam" id="PF06441"/>
    </source>
</evidence>
<accession>A0A6J1NTJ9</accession>
<dbReference type="SUPFAM" id="SSF53474">
    <property type="entry name" value="alpha/beta-Hydrolases"/>
    <property type="match status" value="1"/>
</dbReference>
<reference evidence="9" key="1">
    <citation type="submission" date="2025-05" db="UniProtKB">
        <authorList>
            <consortium name="RefSeq"/>
        </authorList>
    </citation>
    <scope>NUCLEOTIDE SEQUENCE [LARGE SCALE GENOMIC DNA]</scope>
</reference>
<dbReference type="PRINTS" id="PR00412">
    <property type="entry name" value="EPOXHYDRLASE"/>
</dbReference>
<feature type="chain" id="PRO_5046415381" description="Epoxide hydrolase" evidence="7">
    <location>
        <begin position="29"/>
        <end position="387"/>
    </location>
</feature>
<feature type="domain" description="Epoxide hydrolase N-terminal" evidence="8">
    <location>
        <begin position="58"/>
        <end position="165"/>
    </location>
</feature>
<dbReference type="GeneID" id="112052000"/>
<comment type="function">
    <text evidence="6">Catalyzes juvenile hormone hydrolysis.</text>
</comment>
<dbReference type="Proteomes" id="UP001652582">
    <property type="component" value="Chromosome 2"/>
</dbReference>
<dbReference type="RefSeq" id="XP_023946651.2">
    <property type="nucleotide sequence ID" value="XM_024090883.2"/>
</dbReference>
<protein>
    <recommendedName>
        <fullName evidence="6">Epoxide hydrolase</fullName>
        <ecNumber evidence="6">3.3.2.9</ecNumber>
    </recommendedName>
</protein>
<dbReference type="InterPro" id="IPR010497">
    <property type="entry name" value="Epoxide_hydro_N"/>
</dbReference>
<evidence type="ECO:0000256" key="3">
    <source>
        <dbReference type="ARBA" id="ARBA00010088"/>
    </source>
</evidence>
<keyword evidence="4 6" id="KW-0058">Aromatic hydrocarbons catabolism</keyword>
<dbReference type="PIRSF" id="PIRSF001112">
    <property type="entry name" value="Epoxide_hydrolase"/>
    <property type="match status" value="1"/>
</dbReference>
<keyword evidence="9" id="KW-1185">Reference proteome</keyword>
<evidence type="ECO:0000256" key="6">
    <source>
        <dbReference type="PIRNR" id="PIRNR001112"/>
    </source>
</evidence>
<dbReference type="KEGG" id="bany:112052000"/>
<reference evidence="10" key="2">
    <citation type="submission" date="2025-08" db="UniProtKB">
        <authorList>
            <consortium name="RefSeq"/>
        </authorList>
    </citation>
    <scope>IDENTIFICATION</scope>
</reference>
<keyword evidence="5 6" id="KW-0378">Hydrolase</keyword>
<dbReference type="PANTHER" id="PTHR21661">
    <property type="entry name" value="EPOXIDE HYDROLASE 1-RELATED"/>
    <property type="match status" value="1"/>
</dbReference>
<dbReference type="AlphaFoldDB" id="A0A6J1NTJ9"/>
<keyword evidence="6" id="KW-0472">Membrane</keyword>
<dbReference type="Pfam" id="PF06441">
    <property type="entry name" value="EHN"/>
    <property type="match status" value="1"/>
</dbReference>
<evidence type="ECO:0000313" key="10">
    <source>
        <dbReference type="RefSeq" id="XP_023946651.2"/>
    </source>
</evidence>
<dbReference type="InterPro" id="IPR000639">
    <property type="entry name" value="Epox_hydrolase-like"/>
</dbReference>
<comment type="catalytic activity">
    <reaction evidence="6">
        <text>cis-stilbene oxide + H2O = (1R,2R)-hydrobenzoin</text>
        <dbReference type="Rhea" id="RHEA:23900"/>
        <dbReference type="ChEBI" id="CHEBI:15377"/>
        <dbReference type="ChEBI" id="CHEBI:50004"/>
        <dbReference type="ChEBI" id="CHEBI:50014"/>
        <dbReference type="EC" id="3.3.2.9"/>
    </reaction>
</comment>
<dbReference type="EC" id="3.3.2.9" evidence="6"/>
<proteinExistence type="inferred from homology"/>
<dbReference type="PANTHER" id="PTHR21661:SF35">
    <property type="entry name" value="EPOXIDE HYDROLASE"/>
    <property type="match status" value="1"/>
</dbReference>
<evidence type="ECO:0000256" key="7">
    <source>
        <dbReference type="SAM" id="SignalP"/>
    </source>
</evidence>
<evidence type="ECO:0000256" key="5">
    <source>
        <dbReference type="ARBA" id="ARBA00022801"/>
    </source>
</evidence>
<sequence length="387" mass="43637">MQHNAELMAKFSITWCLALASVAAIVSAQSVPQMDEDEWWGPPEQEIDTEQLQQKKSIRPFSITISQDEIDYLRKRLLNHRSFVPPLEDSNFEYGFNPDQLDVWAQYWANEYNFTRAEEVLNAYPQYKVNVQGLDMHFIWVKPQVPEGVTSVPLLLLHGWPSSVRAYHDSIPILTTPSDGLVFEVIVPSLPGFGFSDAAVRPGMGPVQMAVVLKNLMKALGHKKFYVQGEDWGAVIGRQLSTLYQDDILGFHSAQLTVLTNCVEVKTLLAGYIGSLQIDLHQFNRTASTDLAEETGYIHLQATKPDSVGVGLSDSPIGLCAWMLEKFSTWSRRDNRLLADGGLLNHFTRDQLLDNVMVYWLSNSMTSAMRIYAEYFSNAQRALGIEE</sequence>
<comment type="catalytic activity">
    <reaction evidence="1 6">
        <text>1-(4-methoxyphenyl)-N-methyl-N-[(3-methyloxetan-3-yl)methyl]methanamine + H2O = 2-{[(4-methoxybenzyl)(methyl)amino]methyl}-2-methylpropane-1,3-diol</text>
        <dbReference type="Rhea" id="RHEA:55764"/>
        <dbReference type="ChEBI" id="CHEBI:15377"/>
        <dbReference type="ChEBI" id="CHEBI:139161"/>
        <dbReference type="ChEBI" id="CHEBI:139164"/>
        <dbReference type="EC" id="3.3.2.9"/>
    </reaction>
</comment>
<evidence type="ECO:0000313" key="9">
    <source>
        <dbReference type="Proteomes" id="UP001652582"/>
    </source>
</evidence>
<evidence type="ECO:0000256" key="1">
    <source>
        <dbReference type="ARBA" id="ARBA00000221"/>
    </source>
</evidence>
<dbReference type="InterPro" id="IPR029058">
    <property type="entry name" value="AB_hydrolase_fold"/>
</dbReference>